<evidence type="ECO:0000259" key="14">
    <source>
        <dbReference type="Pfam" id="PF05770"/>
    </source>
</evidence>
<gene>
    <name evidence="16" type="ORF">APUTEX25_002753</name>
</gene>
<dbReference type="Pfam" id="PF05770">
    <property type="entry name" value="Ins134_P3_kin"/>
    <property type="match status" value="2"/>
</dbReference>
<keyword evidence="10" id="KW-0460">Magnesium</keyword>
<dbReference type="InterPro" id="IPR001780">
    <property type="entry name" value="Ribosomal_eL33"/>
</dbReference>
<dbReference type="GO" id="GO:0005737">
    <property type="term" value="C:cytoplasm"/>
    <property type="evidence" value="ECO:0007669"/>
    <property type="project" value="TreeGrafter"/>
</dbReference>
<comment type="similarity">
    <text evidence="2">Belongs to the eukaryotic ribosomal protein eL33 family.</text>
</comment>
<dbReference type="PROSITE" id="PS01105">
    <property type="entry name" value="RIBOSOMAL_L35AE"/>
    <property type="match status" value="1"/>
</dbReference>
<evidence type="ECO:0000256" key="6">
    <source>
        <dbReference type="ARBA" id="ARBA00022723"/>
    </source>
</evidence>
<evidence type="ECO:0000256" key="8">
    <source>
        <dbReference type="ARBA" id="ARBA00022777"/>
    </source>
</evidence>
<dbReference type="InterPro" id="IPR018266">
    <property type="entry name" value="Ribosomal_eL33_CS"/>
</dbReference>
<dbReference type="GO" id="GO:0047325">
    <property type="term" value="F:inositol-3,4,5,6-tetrakisphosphate 1-kinase activity"/>
    <property type="evidence" value="ECO:0007669"/>
    <property type="project" value="InterPro"/>
</dbReference>
<keyword evidence="6" id="KW-0479">Metal-binding</keyword>
<evidence type="ECO:0000313" key="16">
    <source>
        <dbReference type="EMBL" id="RMZ56664.1"/>
    </source>
</evidence>
<feature type="non-terminal residue" evidence="16">
    <location>
        <position position="1"/>
    </location>
</feature>
<dbReference type="Gene3D" id="2.40.10.190">
    <property type="entry name" value="translation elongation factor selb, chain A, domain 4"/>
    <property type="match status" value="1"/>
</dbReference>
<evidence type="ECO:0000256" key="7">
    <source>
        <dbReference type="ARBA" id="ARBA00022741"/>
    </source>
</evidence>
<dbReference type="GO" id="GO:0003735">
    <property type="term" value="F:structural constituent of ribosome"/>
    <property type="evidence" value="ECO:0007669"/>
    <property type="project" value="InterPro"/>
</dbReference>
<evidence type="ECO:0000313" key="17">
    <source>
        <dbReference type="Proteomes" id="UP000279271"/>
    </source>
</evidence>
<comment type="caution">
    <text evidence="16">The sequence shown here is derived from an EMBL/GenBank/DDBJ whole genome shotgun (WGS) entry which is preliminary data.</text>
</comment>
<dbReference type="Proteomes" id="UP000279271">
    <property type="component" value="Unassembled WGS sequence"/>
</dbReference>
<keyword evidence="12" id="KW-0687">Ribonucleoprotein</keyword>
<dbReference type="FunFam" id="2.40.10.190:FF:000001">
    <property type="entry name" value="60S ribosomal protein L35a"/>
    <property type="match status" value="1"/>
</dbReference>
<evidence type="ECO:0000256" key="3">
    <source>
        <dbReference type="ARBA" id="ARBA00009601"/>
    </source>
</evidence>
<dbReference type="GO" id="GO:0000287">
    <property type="term" value="F:magnesium ion binding"/>
    <property type="evidence" value="ECO:0007669"/>
    <property type="project" value="InterPro"/>
</dbReference>
<evidence type="ECO:0000256" key="12">
    <source>
        <dbReference type="ARBA" id="ARBA00023274"/>
    </source>
</evidence>
<evidence type="ECO:0000256" key="5">
    <source>
        <dbReference type="ARBA" id="ARBA00022679"/>
    </source>
</evidence>
<dbReference type="AlphaFoldDB" id="A0A3M7L3I3"/>
<dbReference type="Gene3D" id="3.30.470.20">
    <property type="entry name" value="ATP-grasp fold, B domain"/>
    <property type="match status" value="1"/>
</dbReference>
<feature type="domain" description="Inositol 1,3,4-trisphosphate 5/6-kinase ATP-grasp" evidence="14">
    <location>
        <begin position="275"/>
        <end position="369"/>
    </location>
</feature>
<dbReference type="PANTHER" id="PTHR14217:SF39">
    <property type="entry name" value="INOSITOL-TETRAKISPHOSPHATE 1-KINASE 3"/>
    <property type="match status" value="1"/>
</dbReference>
<protein>
    <submittedName>
        <fullName evidence="16">Uncharacterized protein</fullName>
    </submittedName>
</protein>
<comment type="similarity">
    <text evidence="3">Belongs to the ITPK1 family.</text>
</comment>
<accession>A0A3M7L3I3</accession>
<dbReference type="EMBL" id="QOKY01000135">
    <property type="protein sequence ID" value="RMZ56664.1"/>
    <property type="molecule type" value="Genomic_DNA"/>
</dbReference>
<feature type="domain" description="Inositol 1,3,4-trisphosphate 5/6-kinase ATP-grasp" evidence="14">
    <location>
        <begin position="147"/>
        <end position="231"/>
    </location>
</feature>
<evidence type="ECO:0000256" key="1">
    <source>
        <dbReference type="ARBA" id="ARBA00001946"/>
    </source>
</evidence>
<dbReference type="InterPro" id="IPR038661">
    <property type="entry name" value="Ribosomal_eL33_sf"/>
</dbReference>
<dbReference type="GO" id="GO:0005524">
    <property type="term" value="F:ATP binding"/>
    <property type="evidence" value="ECO:0007669"/>
    <property type="project" value="UniProtKB-KW"/>
</dbReference>
<evidence type="ECO:0000256" key="4">
    <source>
        <dbReference type="ARBA" id="ARBA00011245"/>
    </source>
</evidence>
<evidence type="ECO:0000256" key="13">
    <source>
        <dbReference type="SAM" id="MobiDB-lite"/>
    </source>
</evidence>
<feature type="domain" description="Inositol-tetrakisphosphate 1-kinase N-terminal" evidence="15">
    <location>
        <begin position="14"/>
        <end position="92"/>
    </location>
</feature>
<organism evidence="16 17">
    <name type="scientific">Auxenochlorella protothecoides</name>
    <name type="common">Green microalga</name>
    <name type="synonym">Chlorella protothecoides</name>
    <dbReference type="NCBI Taxonomy" id="3075"/>
    <lineage>
        <taxon>Eukaryota</taxon>
        <taxon>Viridiplantae</taxon>
        <taxon>Chlorophyta</taxon>
        <taxon>core chlorophytes</taxon>
        <taxon>Trebouxiophyceae</taxon>
        <taxon>Chlorellales</taxon>
        <taxon>Chlorellaceae</taxon>
        <taxon>Auxenochlorella</taxon>
    </lineage>
</organism>
<keyword evidence="5" id="KW-0808">Transferase</keyword>
<dbReference type="GO" id="GO:0006412">
    <property type="term" value="P:translation"/>
    <property type="evidence" value="ECO:0007669"/>
    <property type="project" value="InterPro"/>
</dbReference>
<dbReference type="GO" id="GO:0052726">
    <property type="term" value="F:inositol-1,3,4-trisphosphate 5-kinase activity"/>
    <property type="evidence" value="ECO:0007669"/>
    <property type="project" value="InterPro"/>
</dbReference>
<dbReference type="GO" id="GO:0052725">
    <property type="term" value="F:inositol-1,3,4-trisphosphate 6-kinase activity"/>
    <property type="evidence" value="ECO:0007669"/>
    <property type="project" value="InterPro"/>
</dbReference>
<comment type="subunit">
    <text evidence="4">Monomer.</text>
</comment>
<keyword evidence="8" id="KW-0418">Kinase</keyword>
<dbReference type="SUPFAM" id="SSF56059">
    <property type="entry name" value="Glutathione synthetase ATP-binding domain-like"/>
    <property type="match status" value="1"/>
</dbReference>
<dbReference type="GO" id="GO:1990904">
    <property type="term" value="C:ribonucleoprotein complex"/>
    <property type="evidence" value="ECO:0007669"/>
    <property type="project" value="UniProtKB-KW"/>
</dbReference>
<dbReference type="InterPro" id="IPR008656">
    <property type="entry name" value="Inositol_tetrakis-P_1-kinase"/>
</dbReference>
<keyword evidence="11" id="KW-0689">Ribosomal protein</keyword>
<dbReference type="HAMAP" id="MF_00573">
    <property type="entry name" value="Ribosomal_eL33"/>
    <property type="match status" value="1"/>
</dbReference>
<dbReference type="InterPro" id="IPR040464">
    <property type="entry name" value="InsP(3)kin_ATP-grasp"/>
</dbReference>
<dbReference type="Pfam" id="PF01247">
    <property type="entry name" value="Ribosomal_L35Ae"/>
    <property type="match status" value="1"/>
</dbReference>
<evidence type="ECO:0000256" key="9">
    <source>
        <dbReference type="ARBA" id="ARBA00022840"/>
    </source>
</evidence>
<evidence type="ECO:0000259" key="15">
    <source>
        <dbReference type="Pfam" id="PF17927"/>
    </source>
</evidence>
<dbReference type="SUPFAM" id="SSF50447">
    <property type="entry name" value="Translation proteins"/>
    <property type="match status" value="1"/>
</dbReference>
<dbReference type="PANTHER" id="PTHR14217">
    <property type="entry name" value="INOSITOL-TETRAKISPHOSPHATE 1-KINASE"/>
    <property type="match status" value="1"/>
</dbReference>
<reference evidence="17" key="1">
    <citation type="journal article" date="2018" name="Algal Res.">
        <title>Characterization of plant carbon substrate utilization by Auxenochlorella protothecoides.</title>
        <authorList>
            <person name="Vogler B.W."/>
            <person name="Starkenburg S.R."/>
            <person name="Sudasinghe N."/>
            <person name="Schambach J.Y."/>
            <person name="Rollin J.A."/>
            <person name="Pattathil S."/>
            <person name="Barry A.N."/>
        </authorList>
    </citation>
    <scope>NUCLEOTIDE SEQUENCE [LARGE SCALE GENOMIC DNA]</scope>
    <source>
        <strain evidence="17">UTEX 25</strain>
    </source>
</reference>
<dbReference type="InterPro" id="IPR009000">
    <property type="entry name" value="Transl_B-barrel_sf"/>
</dbReference>
<evidence type="ECO:0000256" key="11">
    <source>
        <dbReference type="ARBA" id="ARBA00022980"/>
    </source>
</evidence>
<dbReference type="GO" id="GO:0032957">
    <property type="term" value="P:inositol trisphosphate metabolic process"/>
    <property type="evidence" value="ECO:0007669"/>
    <property type="project" value="InterPro"/>
</dbReference>
<feature type="region of interest" description="Disordered" evidence="13">
    <location>
        <begin position="235"/>
        <end position="264"/>
    </location>
</feature>
<keyword evidence="9" id="KW-0067">ATP-binding</keyword>
<evidence type="ECO:0000256" key="2">
    <source>
        <dbReference type="ARBA" id="ARBA00009269"/>
    </source>
</evidence>
<sequence>AEGNAGCKPRTPVLGILLPQKKACKHLTPALLHRAADEGVTLRVLEEGVPLAAQGHFDVLLHKIRSPEWEEEVCAYLDSHPEVTIIDHPKAVQALGNRATMLKLLDDDTWVLKAPAQASPGKGGAGFTCTTPAHQLLAPGCSLAGAEDALAAASLRYPLVLKPCWADGREGAHALALVTSSAGLQGIIERGAQLGLALPALAQPYIEHGGCLFKVYVLGGQCRMVTRASLSLDQDGVASDAGPGHHRSADDGAEQPGQAGDCGTARPCPGLQLMSRVSAYPSSECWGQEDLAPADHGVRIPPPWVWDALAQRLRERLGLHLFNFDVILPREQGNEPGSTSTLLHLIDINYFPGYEKLAGYEELMVHFFKEHREYAAMGGERVRLYVTGQFLGFRRSKSNQYTHTSLVKIDGVNSKTETEFYLGKRLAYVYKAKTEKKGSKFRVIWGKVTRAHGSTGTVRAKFKSNLPPAAIGAKIRVMLYPSRV</sequence>
<proteinExistence type="inferred from homology"/>
<dbReference type="InterPro" id="IPR041429">
    <property type="entry name" value="ITPK1_N"/>
</dbReference>
<keyword evidence="7" id="KW-0547">Nucleotide-binding</keyword>
<comment type="cofactor">
    <cofactor evidence="1">
        <name>Mg(2+)</name>
        <dbReference type="ChEBI" id="CHEBI:18420"/>
    </cofactor>
</comment>
<dbReference type="Pfam" id="PF17927">
    <property type="entry name" value="Ins134_P3_kin_N"/>
    <property type="match status" value="1"/>
</dbReference>
<name>A0A3M7L3I3_AUXPR</name>
<dbReference type="GO" id="GO:0005840">
    <property type="term" value="C:ribosome"/>
    <property type="evidence" value="ECO:0007669"/>
    <property type="project" value="UniProtKB-KW"/>
</dbReference>
<evidence type="ECO:0000256" key="10">
    <source>
        <dbReference type="ARBA" id="ARBA00022842"/>
    </source>
</evidence>